<dbReference type="PANTHER" id="PTHR36451:SF1">
    <property type="entry name" value="OMEGA-HYDROXY-BETA-DIHYDROMENAQUINONE-9 SULFOTRANSFERASE STF3"/>
    <property type="match status" value="1"/>
</dbReference>
<dbReference type="HOGENOM" id="CLU_053496_0_0_6"/>
<organism evidence="1 2">
    <name type="scientific">Thioflavicoccus mobilis 8321</name>
    <dbReference type="NCBI Taxonomy" id="765912"/>
    <lineage>
        <taxon>Bacteria</taxon>
        <taxon>Pseudomonadati</taxon>
        <taxon>Pseudomonadota</taxon>
        <taxon>Gammaproteobacteria</taxon>
        <taxon>Chromatiales</taxon>
        <taxon>Chromatiaceae</taxon>
        <taxon>Thioflavicoccus</taxon>
    </lineage>
</organism>
<dbReference type="SUPFAM" id="SSF52540">
    <property type="entry name" value="P-loop containing nucleoside triphosphate hydrolases"/>
    <property type="match status" value="1"/>
</dbReference>
<dbReference type="Pfam" id="PF13469">
    <property type="entry name" value="Sulfotransfer_3"/>
    <property type="match status" value="1"/>
</dbReference>
<dbReference type="eggNOG" id="COG0438">
    <property type="taxonomic scope" value="Bacteria"/>
</dbReference>
<evidence type="ECO:0008006" key="3">
    <source>
        <dbReference type="Google" id="ProtNLM"/>
    </source>
</evidence>
<dbReference type="OrthoDB" id="9777890at2"/>
<accession>L0GXX4</accession>
<sequence>MAAKSAPKSFTFDGPAKRPSVAIFNWIGDAARHVGWKPELSTERILDAARRHTGLEDWGDEYFLEPLDRLVDAFKREAELSPFGHLIIYGLLLMGVQNRLFVREYLRAHPQALEAELGSALIVVGMPRTGTTLLYNLFAQDPGARPLLGWESLMPAPRAENAERADSRQRFGKWIERGINWFAPALRDIHPFRSDGPEECTWLMANSFMSLIFAMFGRVPSYMEWLWRLDETQWEPAYRDYRDQLLAIQHQRGSGQWVLKSPVHIMSAAPLLKTLPSARVLFTDRHPREVVPSTCSLFAVMRALSARRVESGGLGTEVCTDLARGLNRMEAALSHYPERVMRVGFRELVSDKIGTVRAAYSQFGLDFSDDFDFSMRRWIENDPHRASHRYALEQFGLSENTLCDCFAAAAK</sequence>
<dbReference type="PANTHER" id="PTHR36451">
    <property type="entry name" value="PAPS-DEPENDENT SULFOTRANSFERASE STF3"/>
    <property type="match status" value="1"/>
</dbReference>
<dbReference type="InterPro" id="IPR052736">
    <property type="entry name" value="Stf3_sulfotransferase"/>
</dbReference>
<dbReference type="InterPro" id="IPR027417">
    <property type="entry name" value="P-loop_NTPase"/>
</dbReference>
<dbReference type="Proteomes" id="UP000010816">
    <property type="component" value="Chromosome"/>
</dbReference>
<gene>
    <name evidence="1" type="ORF">Thimo_1440</name>
</gene>
<protein>
    <recommendedName>
        <fullName evidence="3">Sulfotransferase family protein</fullName>
    </recommendedName>
</protein>
<name>L0GXX4_9GAMM</name>
<dbReference type="EMBL" id="CP003051">
    <property type="protein sequence ID" value="AGA90230.1"/>
    <property type="molecule type" value="Genomic_DNA"/>
</dbReference>
<dbReference type="KEGG" id="tmb:Thimo_1440"/>
<evidence type="ECO:0000313" key="2">
    <source>
        <dbReference type="Proteomes" id="UP000010816"/>
    </source>
</evidence>
<evidence type="ECO:0000313" key="1">
    <source>
        <dbReference type="EMBL" id="AGA90230.1"/>
    </source>
</evidence>
<proteinExistence type="predicted"/>
<keyword evidence="2" id="KW-1185">Reference proteome</keyword>
<reference evidence="1 2" key="1">
    <citation type="submission" date="2011-09" db="EMBL/GenBank/DDBJ databases">
        <title>Complete sequence of chromosome of Thioflavicoccus mobilis 8321.</title>
        <authorList>
            <consortium name="US DOE Joint Genome Institute"/>
            <person name="Lucas S."/>
            <person name="Han J."/>
            <person name="Lapidus A."/>
            <person name="Cheng J.-F."/>
            <person name="Goodwin L."/>
            <person name="Pitluck S."/>
            <person name="Peters L."/>
            <person name="Ovchinnikova G."/>
            <person name="Lu M."/>
            <person name="Detter J.C."/>
            <person name="Han C."/>
            <person name="Tapia R."/>
            <person name="Land M."/>
            <person name="Hauser L."/>
            <person name="Kyrpides N."/>
            <person name="Ivanova N."/>
            <person name="Pagani I."/>
            <person name="Vogl K."/>
            <person name="Liu Z."/>
            <person name="Imhoff J."/>
            <person name="Thiel V."/>
            <person name="Frigaard N.-U."/>
            <person name="Bryant D."/>
            <person name="Woyke T."/>
        </authorList>
    </citation>
    <scope>NUCLEOTIDE SEQUENCE [LARGE SCALE GENOMIC DNA]</scope>
    <source>
        <strain evidence="1 2">8321</strain>
    </source>
</reference>
<dbReference type="AlphaFoldDB" id="L0GXX4"/>
<dbReference type="Gene3D" id="3.40.50.300">
    <property type="entry name" value="P-loop containing nucleotide triphosphate hydrolases"/>
    <property type="match status" value="1"/>
</dbReference>
<dbReference type="RefSeq" id="WP_015280372.1">
    <property type="nucleotide sequence ID" value="NC_019940.1"/>
</dbReference>
<dbReference type="STRING" id="765912.Thimo_1440"/>